<reference evidence="2 3" key="1">
    <citation type="journal article" date="2012" name="Genome Biol.">
        <title>Genome and low-iron response of an oceanic diatom adapted to chronic iron limitation.</title>
        <authorList>
            <person name="Lommer M."/>
            <person name="Specht M."/>
            <person name="Roy A.S."/>
            <person name="Kraemer L."/>
            <person name="Andreson R."/>
            <person name="Gutowska M.A."/>
            <person name="Wolf J."/>
            <person name="Bergner S.V."/>
            <person name="Schilhabel M.B."/>
            <person name="Klostermeier U.C."/>
            <person name="Beiko R.G."/>
            <person name="Rosenstiel P."/>
            <person name="Hippler M."/>
            <person name="Laroche J."/>
        </authorList>
    </citation>
    <scope>NUCLEOTIDE SEQUENCE [LARGE SCALE GENOMIC DNA]</scope>
    <source>
        <strain evidence="2 3">CCMP1005</strain>
    </source>
</reference>
<keyword evidence="1" id="KW-0732">Signal</keyword>
<keyword evidence="3" id="KW-1185">Reference proteome</keyword>
<dbReference type="Proteomes" id="UP000266841">
    <property type="component" value="Unassembled WGS sequence"/>
</dbReference>
<feature type="non-terminal residue" evidence="2">
    <location>
        <position position="163"/>
    </location>
</feature>
<protein>
    <recommendedName>
        <fullName evidence="4">WSC domain-containing protein</fullName>
    </recommendedName>
</protein>
<organism evidence="2 3">
    <name type="scientific">Thalassiosira oceanica</name>
    <name type="common">Marine diatom</name>
    <dbReference type="NCBI Taxonomy" id="159749"/>
    <lineage>
        <taxon>Eukaryota</taxon>
        <taxon>Sar</taxon>
        <taxon>Stramenopiles</taxon>
        <taxon>Ochrophyta</taxon>
        <taxon>Bacillariophyta</taxon>
        <taxon>Coscinodiscophyceae</taxon>
        <taxon>Thalassiosirophycidae</taxon>
        <taxon>Thalassiosirales</taxon>
        <taxon>Thalassiosiraceae</taxon>
        <taxon>Thalassiosira</taxon>
    </lineage>
</organism>
<accession>K0RKC2</accession>
<feature type="signal peptide" evidence="1">
    <location>
        <begin position="1"/>
        <end position="21"/>
    </location>
</feature>
<dbReference type="AlphaFoldDB" id="K0RKC2"/>
<comment type="caution">
    <text evidence="2">The sequence shown here is derived from an EMBL/GenBank/DDBJ whole genome shotgun (WGS) entry which is preliminary data.</text>
</comment>
<dbReference type="EMBL" id="AGNL01047312">
    <property type="protein sequence ID" value="EJK47137.1"/>
    <property type="molecule type" value="Genomic_DNA"/>
</dbReference>
<evidence type="ECO:0008006" key="4">
    <source>
        <dbReference type="Google" id="ProtNLM"/>
    </source>
</evidence>
<evidence type="ECO:0000313" key="2">
    <source>
        <dbReference type="EMBL" id="EJK47137.1"/>
    </source>
</evidence>
<sequence length="163" mass="17260">MKFFAALVAALSASPLASGSAADVNGYTGSEYTFVDFGYCIPELGSNSHYNMAPPLEGQYSVDECAAHCQSFNNIEGHVGFEITLSQCYCRYTDGTGPESATTEEGITYESITGSVGAISAETDGNNPIIKCYRHNAFGGAYMDAYTGSDFTLVGKGLLHPEL</sequence>
<gene>
    <name evidence="2" type="ORF">THAOC_34169</name>
</gene>
<name>K0RKC2_THAOC</name>
<proteinExistence type="predicted"/>
<evidence type="ECO:0000313" key="3">
    <source>
        <dbReference type="Proteomes" id="UP000266841"/>
    </source>
</evidence>
<evidence type="ECO:0000256" key="1">
    <source>
        <dbReference type="SAM" id="SignalP"/>
    </source>
</evidence>
<feature type="chain" id="PRO_5003837095" description="WSC domain-containing protein" evidence="1">
    <location>
        <begin position="22"/>
        <end position="163"/>
    </location>
</feature>